<dbReference type="PANTHER" id="PTHR30537">
    <property type="entry name" value="HTH-TYPE TRANSCRIPTIONAL REGULATOR"/>
    <property type="match status" value="1"/>
</dbReference>
<dbReference type="PANTHER" id="PTHR30537:SF5">
    <property type="entry name" value="HTH-TYPE TRANSCRIPTIONAL ACTIVATOR TTDR-RELATED"/>
    <property type="match status" value="1"/>
</dbReference>
<evidence type="ECO:0000256" key="1">
    <source>
        <dbReference type="ARBA" id="ARBA00009437"/>
    </source>
</evidence>
<name>A0A090S197_9VIBR</name>
<proteinExistence type="inferred from homology"/>
<dbReference type="Pfam" id="PF03466">
    <property type="entry name" value="LysR_substrate"/>
    <property type="match status" value="1"/>
</dbReference>
<keyword evidence="4" id="KW-1185">Reference proteome</keyword>
<reference evidence="3 4" key="2">
    <citation type="submission" date="2014-09" db="EMBL/GenBank/DDBJ databases">
        <authorList>
            <consortium name="NBRP consortium"/>
            <person name="Sawabe T."/>
            <person name="Meirelles P."/>
            <person name="Nakanishi M."/>
            <person name="Sayaka M."/>
            <person name="Hattori M."/>
            <person name="Ohkuma M."/>
        </authorList>
    </citation>
    <scope>NUCLEOTIDE SEQUENCE [LARGE SCALE GENOMIC DNA]</scope>
    <source>
        <strain evidence="4">JCM19235</strain>
    </source>
</reference>
<dbReference type="SUPFAM" id="SSF53850">
    <property type="entry name" value="Periplasmic binding protein-like II"/>
    <property type="match status" value="1"/>
</dbReference>
<organism evidence="3 4">
    <name type="scientific">Vibrio maritimus</name>
    <dbReference type="NCBI Taxonomy" id="990268"/>
    <lineage>
        <taxon>Bacteria</taxon>
        <taxon>Pseudomonadati</taxon>
        <taxon>Pseudomonadota</taxon>
        <taxon>Gammaproteobacteria</taxon>
        <taxon>Vibrionales</taxon>
        <taxon>Vibrionaceae</taxon>
        <taxon>Vibrio</taxon>
    </lineage>
</organism>
<reference evidence="3 4" key="1">
    <citation type="submission" date="2014-09" db="EMBL/GenBank/DDBJ databases">
        <title>Vibrio maritimus JCM 19235. (C45) whole genome shotgun sequence.</title>
        <authorList>
            <person name="Sawabe T."/>
            <person name="Meirelles P."/>
            <person name="Nakanishi M."/>
            <person name="Sayaka M."/>
            <person name="Hattori M."/>
            <person name="Ohkuma M."/>
        </authorList>
    </citation>
    <scope>NUCLEOTIDE SEQUENCE [LARGE SCALE GENOMIC DNA]</scope>
    <source>
        <strain evidence="4">JCM19235</strain>
    </source>
</reference>
<dbReference type="Gene3D" id="3.40.190.290">
    <property type="match status" value="1"/>
</dbReference>
<dbReference type="Proteomes" id="UP000029228">
    <property type="component" value="Unassembled WGS sequence"/>
</dbReference>
<dbReference type="CDD" id="cd08422">
    <property type="entry name" value="PBP2_CrgA_like"/>
    <property type="match status" value="1"/>
</dbReference>
<evidence type="ECO:0000313" key="4">
    <source>
        <dbReference type="Proteomes" id="UP000029228"/>
    </source>
</evidence>
<evidence type="ECO:0000313" key="3">
    <source>
        <dbReference type="EMBL" id="GAL20553.1"/>
    </source>
</evidence>
<dbReference type="STRING" id="990268.JCM19235_3555"/>
<accession>A0A090S197</accession>
<dbReference type="InterPro" id="IPR005119">
    <property type="entry name" value="LysR_subst-bd"/>
</dbReference>
<gene>
    <name evidence="3" type="ORF">JCM19235_3555</name>
</gene>
<feature type="domain" description="LysR substrate-binding" evidence="2">
    <location>
        <begin position="1"/>
        <end position="182"/>
    </location>
</feature>
<protein>
    <submittedName>
        <fullName evidence="3">Transcriptional regulator LysR family</fullName>
    </submittedName>
</protein>
<dbReference type="InterPro" id="IPR058163">
    <property type="entry name" value="LysR-type_TF_proteobact-type"/>
</dbReference>
<comment type="similarity">
    <text evidence="1">Belongs to the LysR transcriptional regulatory family.</text>
</comment>
<dbReference type="EMBL" id="BBMR01000006">
    <property type="protein sequence ID" value="GAL20553.1"/>
    <property type="molecule type" value="Genomic_DNA"/>
</dbReference>
<comment type="caution">
    <text evidence="3">The sequence shown here is derived from an EMBL/GenBank/DDBJ whole genome shotgun (WGS) entry which is preliminary data.</text>
</comment>
<sequence length="195" mass="22383">MLAEFRALYPTIRINLASSNRFQDLTKQSIDFAFRLGPLHDSNLVALTLSPVKYVLAASKSFCAKYGKPSHPIDLYQLPCIRNHVEGYFLPWRFSYKGEEVEINNPSDIVSDDFSVTKELALHDAGICYLPYSLLRDGINNGEVITVLDDWIPQDRTMLLVYPDKRHLPLKSQLFLAFIREKRDEFTLKLSRPSS</sequence>
<dbReference type="AlphaFoldDB" id="A0A090S197"/>
<evidence type="ECO:0000259" key="2">
    <source>
        <dbReference type="Pfam" id="PF03466"/>
    </source>
</evidence>